<organism evidence="2 3">
    <name type="scientific">Flammeovirga aprica JL-4</name>
    <dbReference type="NCBI Taxonomy" id="694437"/>
    <lineage>
        <taxon>Bacteria</taxon>
        <taxon>Pseudomonadati</taxon>
        <taxon>Bacteroidota</taxon>
        <taxon>Cytophagia</taxon>
        <taxon>Cytophagales</taxon>
        <taxon>Flammeovirgaceae</taxon>
        <taxon>Flammeovirga</taxon>
    </lineage>
</organism>
<comment type="caution">
    <text evidence="2">The sequence shown here is derived from an EMBL/GenBank/DDBJ whole genome shotgun (WGS) entry which is preliminary data.</text>
</comment>
<gene>
    <name evidence="2" type="ORF">HHU12_19155</name>
</gene>
<evidence type="ECO:0000256" key="1">
    <source>
        <dbReference type="SAM" id="SignalP"/>
    </source>
</evidence>
<evidence type="ECO:0000313" key="2">
    <source>
        <dbReference type="EMBL" id="NME70101.1"/>
    </source>
</evidence>
<keyword evidence="3" id="KW-1185">Reference proteome</keyword>
<dbReference type="AlphaFoldDB" id="A0A7X9RWP3"/>
<sequence length="164" mass="18982">MKTLIGTIVTLLLSLNLLYAQTPSYTSKVQGQNMDFETIKTLIKAEKRGVLKENMNLSEAEAEEFWPVYDKYEYEQSQLLNEQYALLKEYAESFETLDEKRTEELMNASFKLNKKEISLNQKYFKAMKKVVSTQTAARFVQIMGQLNTVIDLSMTQELPLVNNL</sequence>
<evidence type="ECO:0000313" key="3">
    <source>
        <dbReference type="Proteomes" id="UP000576082"/>
    </source>
</evidence>
<dbReference type="Proteomes" id="UP000576082">
    <property type="component" value="Unassembled WGS sequence"/>
</dbReference>
<feature type="signal peptide" evidence="1">
    <location>
        <begin position="1"/>
        <end position="20"/>
    </location>
</feature>
<protein>
    <recommendedName>
        <fullName evidence="4">Transcriptional regulator</fullName>
    </recommendedName>
</protein>
<dbReference type="EMBL" id="JABANE010000055">
    <property type="protein sequence ID" value="NME70101.1"/>
    <property type="molecule type" value="Genomic_DNA"/>
</dbReference>
<feature type="chain" id="PRO_5031576544" description="Transcriptional regulator" evidence="1">
    <location>
        <begin position="21"/>
        <end position="164"/>
    </location>
</feature>
<reference evidence="2 3" key="1">
    <citation type="submission" date="2020-04" db="EMBL/GenBank/DDBJ databases">
        <title>Flammeovirga sp. SR4, a novel species isolated from seawater.</title>
        <authorList>
            <person name="Wang X."/>
        </authorList>
    </citation>
    <scope>NUCLEOTIDE SEQUENCE [LARGE SCALE GENOMIC DNA]</scope>
    <source>
        <strain evidence="2 3">ATCC 23126</strain>
    </source>
</reference>
<name>A0A7X9RWP3_9BACT</name>
<evidence type="ECO:0008006" key="4">
    <source>
        <dbReference type="Google" id="ProtNLM"/>
    </source>
</evidence>
<dbReference type="RefSeq" id="WP_169658344.1">
    <property type="nucleotide sequence ID" value="NZ_JABANE010000055.1"/>
</dbReference>
<proteinExistence type="predicted"/>
<accession>A0A7X9RWP3</accession>
<keyword evidence="1" id="KW-0732">Signal</keyword>